<protein>
    <submittedName>
        <fullName evidence="1">MKKS centrosomal shuttling protein</fullName>
    </submittedName>
</protein>
<evidence type="ECO:0000313" key="1">
    <source>
        <dbReference type="Ensembl" id="ENSCSEP00000019782.1"/>
    </source>
</evidence>
<dbReference type="GO" id="GO:0048839">
    <property type="term" value="P:inner ear development"/>
    <property type="evidence" value="ECO:0007669"/>
    <property type="project" value="Ensembl"/>
</dbReference>
<proteinExistence type="predicted"/>
<dbReference type="Gene3D" id="1.10.560.10">
    <property type="entry name" value="GroEL-like equatorial domain"/>
    <property type="match status" value="1"/>
</dbReference>
<dbReference type="GO" id="GO:0051877">
    <property type="term" value="P:pigment granule aggregation in cell center"/>
    <property type="evidence" value="ECO:0007669"/>
    <property type="project" value="Ensembl"/>
</dbReference>
<dbReference type="GO" id="GO:0032402">
    <property type="term" value="P:melanosome transport"/>
    <property type="evidence" value="ECO:0007669"/>
    <property type="project" value="Ensembl"/>
</dbReference>
<dbReference type="Proteomes" id="UP000265120">
    <property type="component" value="Chromosome 12"/>
</dbReference>
<dbReference type="GeneID" id="103387630"/>
<reference evidence="1 2" key="1">
    <citation type="journal article" date="2014" name="Nat. Genet.">
        <title>Whole-genome sequence of a flatfish provides insights into ZW sex chromosome evolution and adaptation to a benthic lifestyle.</title>
        <authorList>
            <person name="Chen S."/>
            <person name="Zhang G."/>
            <person name="Shao C."/>
            <person name="Huang Q."/>
            <person name="Liu G."/>
            <person name="Zhang P."/>
            <person name="Song W."/>
            <person name="An N."/>
            <person name="Chalopin D."/>
            <person name="Volff J.N."/>
            <person name="Hong Y."/>
            <person name="Li Q."/>
            <person name="Sha Z."/>
            <person name="Zhou H."/>
            <person name="Xie M."/>
            <person name="Yu Q."/>
            <person name="Liu Y."/>
            <person name="Xiang H."/>
            <person name="Wang N."/>
            <person name="Wu K."/>
            <person name="Yang C."/>
            <person name="Zhou Q."/>
            <person name="Liao X."/>
            <person name="Yang L."/>
            <person name="Hu Q."/>
            <person name="Zhang J."/>
            <person name="Meng L."/>
            <person name="Jin L."/>
            <person name="Tian Y."/>
            <person name="Lian J."/>
            <person name="Yang J."/>
            <person name="Miao G."/>
            <person name="Liu S."/>
            <person name="Liang Z."/>
            <person name="Yan F."/>
            <person name="Li Y."/>
            <person name="Sun B."/>
            <person name="Zhang H."/>
            <person name="Zhang J."/>
            <person name="Zhu Y."/>
            <person name="Du M."/>
            <person name="Zhao Y."/>
            <person name="Schartl M."/>
            <person name="Tang Q."/>
            <person name="Wang J."/>
        </authorList>
    </citation>
    <scope>NUCLEOTIDE SEQUENCE</scope>
</reference>
<dbReference type="Ensembl" id="ENSCSET00000020021.1">
    <property type="protein sequence ID" value="ENSCSEP00000019782.1"/>
    <property type="gene ID" value="ENSCSEG00000012629.1"/>
</dbReference>
<dbReference type="RefSeq" id="XP_008320586.1">
    <property type="nucleotide sequence ID" value="XM_008322364.2"/>
</dbReference>
<dbReference type="InterPro" id="IPR002423">
    <property type="entry name" value="Cpn60/GroEL/TCP-1"/>
</dbReference>
<accession>A0A3P8VZP5</accession>
<dbReference type="OMA" id="LFVCQKV"/>
<dbReference type="CTD" id="8195"/>
<dbReference type="GO" id="GO:1902636">
    <property type="term" value="C:kinociliary basal body"/>
    <property type="evidence" value="ECO:0007669"/>
    <property type="project" value="TreeGrafter"/>
</dbReference>
<dbReference type="SUPFAM" id="SSF52029">
    <property type="entry name" value="GroEL apical domain-like"/>
    <property type="match status" value="1"/>
</dbReference>
<dbReference type="InterPro" id="IPR027409">
    <property type="entry name" value="GroEL-like_apical_dom_sf"/>
</dbReference>
<dbReference type="PANTHER" id="PTHR46787:SF1">
    <property type="entry name" value="MOLECULAR CHAPERONE MKKS"/>
    <property type="match status" value="1"/>
</dbReference>
<dbReference type="InterPro" id="IPR027410">
    <property type="entry name" value="TCP-1-like_intermed_sf"/>
</dbReference>
<dbReference type="InterPro" id="IPR028790">
    <property type="entry name" value="MKKS"/>
</dbReference>
<dbReference type="GO" id="GO:0060027">
    <property type="term" value="P:convergent extension involved in gastrulation"/>
    <property type="evidence" value="ECO:0007669"/>
    <property type="project" value="Ensembl"/>
</dbReference>
<dbReference type="Pfam" id="PF00118">
    <property type="entry name" value="Cpn60_TCP1"/>
    <property type="match status" value="1"/>
</dbReference>
<dbReference type="GeneTree" id="ENSGT00390000007214"/>
<dbReference type="GO" id="GO:0070121">
    <property type="term" value="P:Kupffer's vesicle development"/>
    <property type="evidence" value="ECO:0007669"/>
    <property type="project" value="Ensembl"/>
</dbReference>
<dbReference type="GO" id="GO:0001947">
    <property type="term" value="P:heart looping"/>
    <property type="evidence" value="ECO:0007669"/>
    <property type="project" value="Ensembl"/>
</dbReference>
<organism evidence="1 2">
    <name type="scientific">Cynoglossus semilaevis</name>
    <name type="common">Tongue sole</name>
    <dbReference type="NCBI Taxonomy" id="244447"/>
    <lineage>
        <taxon>Eukaryota</taxon>
        <taxon>Metazoa</taxon>
        <taxon>Chordata</taxon>
        <taxon>Craniata</taxon>
        <taxon>Vertebrata</taxon>
        <taxon>Euteleostomi</taxon>
        <taxon>Actinopterygii</taxon>
        <taxon>Neopterygii</taxon>
        <taxon>Teleostei</taxon>
        <taxon>Neoteleostei</taxon>
        <taxon>Acanthomorphata</taxon>
        <taxon>Carangaria</taxon>
        <taxon>Pleuronectiformes</taxon>
        <taxon>Pleuronectoidei</taxon>
        <taxon>Cynoglossidae</taxon>
        <taxon>Cynoglossinae</taxon>
        <taxon>Cynoglossus</taxon>
    </lineage>
</organism>
<dbReference type="GO" id="GO:0051131">
    <property type="term" value="P:chaperone-mediated protein complex assembly"/>
    <property type="evidence" value="ECO:0007669"/>
    <property type="project" value="TreeGrafter"/>
</dbReference>
<name>A0A3P8VZP5_CYNSE</name>
<dbReference type="GO" id="GO:0051082">
    <property type="term" value="F:unfolded protein binding"/>
    <property type="evidence" value="ECO:0007669"/>
    <property type="project" value="InterPro"/>
</dbReference>
<dbReference type="Gene3D" id="3.30.260.10">
    <property type="entry name" value="TCP-1-like chaperonin intermediate domain"/>
    <property type="match status" value="1"/>
</dbReference>
<dbReference type="SUPFAM" id="SSF48592">
    <property type="entry name" value="GroEL equatorial domain-like"/>
    <property type="match status" value="1"/>
</dbReference>
<reference evidence="1" key="2">
    <citation type="submission" date="2025-08" db="UniProtKB">
        <authorList>
            <consortium name="Ensembl"/>
        </authorList>
    </citation>
    <scope>IDENTIFICATION</scope>
</reference>
<dbReference type="PANTHER" id="PTHR46787">
    <property type="entry name" value="SYNDROMES PUTATIVE CHAPERONIN-RELATED"/>
    <property type="match status" value="1"/>
</dbReference>
<dbReference type="GO" id="GO:0005737">
    <property type="term" value="C:cytoplasm"/>
    <property type="evidence" value="ECO:0007669"/>
    <property type="project" value="Ensembl"/>
</dbReference>
<dbReference type="OrthoDB" id="528704at2759"/>
<dbReference type="STRING" id="244447.ENSCSEP00000019782"/>
<sequence>MSRLVPKAPSACSDLPLDNAEICHKLILLKELLTSSFGPTGKLKQIHNNIGGHVVLTSTSSVLLQAISSSQHFVNLIKTSILNHVSRFSDCGLFAAVLCLTLVELAKQSGLAENVSVRLNKYFLDLCVSYMQGEDCGCRVKLDFSNSHNLITLARSVISSKPACMLTVQEVLHISKLAVQAFLLTLPCDKPGTITLGRTVTITVEGYSVLNSEVFTGLLVDVTCDLCLNRAINLNSGALPVVVFSTSLAGDFSELGEGIIEVLAGVDSESQILEQLLELGKQVVKDDVKLFVCQKVIHPVLQQYMRSQGIIVMERLGVNLMEPIIQLTGAQPVATLHSTIPASAYGKVMGISIKQIGSKTMLHLQPTRESVICTLVLCHRNETVLRELKLVCQKTEHVLRLALKDPAALLGGGCTETLLAAYIRHKCNEAEAAAQLRCSQSEYLLGMEVFCHSLEYVAKALDHDGGDSLIDLNHAHHWNQPVETMKNSLEYSLGNCGCGLLRNSPGMKWTYLNTAYSPFSASSSSADPTAQPRVLDSFTAKLNALQVAVETANLALDIRFIIQDLN</sequence>
<reference evidence="1" key="3">
    <citation type="submission" date="2025-09" db="UniProtKB">
        <authorList>
            <consortium name="Ensembl"/>
        </authorList>
    </citation>
    <scope>IDENTIFICATION</scope>
</reference>
<dbReference type="InterPro" id="IPR027413">
    <property type="entry name" value="GROEL-like_equatorial_sf"/>
</dbReference>
<dbReference type="GO" id="GO:0006457">
    <property type="term" value="P:protein folding"/>
    <property type="evidence" value="ECO:0007669"/>
    <property type="project" value="InterPro"/>
</dbReference>
<dbReference type="Gene3D" id="3.50.7.10">
    <property type="entry name" value="GroEL"/>
    <property type="match status" value="1"/>
</dbReference>
<evidence type="ECO:0000313" key="2">
    <source>
        <dbReference type="Proteomes" id="UP000265120"/>
    </source>
</evidence>
<dbReference type="GO" id="GO:0005634">
    <property type="term" value="C:nucleus"/>
    <property type="evidence" value="ECO:0007669"/>
    <property type="project" value="Ensembl"/>
</dbReference>
<dbReference type="GO" id="GO:0005524">
    <property type="term" value="F:ATP binding"/>
    <property type="evidence" value="ECO:0007669"/>
    <property type="project" value="InterPro"/>
</dbReference>
<keyword evidence="2" id="KW-1185">Reference proteome</keyword>
<dbReference type="AlphaFoldDB" id="A0A3P8VZP5"/>
<dbReference type="GO" id="GO:0060271">
    <property type="term" value="P:cilium assembly"/>
    <property type="evidence" value="ECO:0007669"/>
    <property type="project" value="Ensembl"/>
</dbReference>
<dbReference type="InParanoid" id="A0A3P8VZP5"/>
<dbReference type="GO" id="GO:0043010">
    <property type="term" value="P:camera-type eye development"/>
    <property type="evidence" value="ECO:0007669"/>
    <property type="project" value="Ensembl"/>
</dbReference>
<dbReference type="KEGG" id="csem:103387630"/>